<accession>A0ABV7L7K5</accession>
<evidence type="ECO:0000256" key="1">
    <source>
        <dbReference type="ARBA" id="ARBA00023125"/>
    </source>
</evidence>
<organism evidence="3 4">
    <name type="scientific">Marinibaculum pumilum</name>
    <dbReference type="NCBI Taxonomy" id="1766165"/>
    <lineage>
        <taxon>Bacteria</taxon>
        <taxon>Pseudomonadati</taxon>
        <taxon>Pseudomonadota</taxon>
        <taxon>Alphaproteobacteria</taxon>
        <taxon>Rhodospirillales</taxon>
        <taxon>Rhodospirillaceae</taxon>
        <taxon>Marinibaculum</taxon>
    </lineage>
</organism>
<dbReference type="SUPFAM" id="SSF51215">
    <property type="entry name" value="Regulatory protein AraC"/>
    <property type="match status" value="1"/>
</dbReference>
<feature type="non-terminal residue" evidence="3">
    <location>
        <position position="111"/>
    </location>
</feature>
<gene>
    <name evidence="3" type="ORF">ACFOGJ_25245</name>
</gene>
<dbReference type="InterPro" id="IPR037923">
    <property type="entry name" value="HTH-like"/>
</dbReference>
<feature type="domain" description="AraC-type arabinose-binding/dimerisation" evidence="2">
    <location>
        <begin position="39"/>
        <end position="111"/>
    </location>
</feature>
<protein>
    <submittedName>
        <fullName evidence="3">AraC family ligand binding domain-containing protein</fullName>
    </submittedName>
</protein>
<keyword evidence="1" id="KW-0238">DNA-binding</keyword>
<evidence type="ECO:0000313" key="4">
    <source>
        <dbReference type="Proteomes" id="UP001595528"/>
    </source>
</evidence>
<evidence type="ECO:0000259" key="2">
    <source>
        <dbReference type="Pfam" id="PF02311"/>
    </source>
</evidence>
<dbReference type="Pfam" id="PF02311">
    <property type="entry name" value="AraC_binding"/>
    <property type="match status" value="1"/>
</dbReference>
<reference evidence="4" key="1">
    <citation type="journal article" date="2019" name="Int. J. Syst. Evol. Microbiol.">
        <title>The Global Catalogue of Microorganisms (GCM) 10K type strain sequencing project: providing services to taxonomists for standard genome sequencing and annotation.</title>
        <authorList>
            <consortium name="The Broad Institute Genomics Platform"/>
            <consortium name="The Broad Institute Genome Sequencing Center for Infectious Disease"/>
            <person name="Wu L."/>
            <person name="Ma J."/>
        </authorList>
    </citation>
    <scope>NUCLEOTIDE SEQUENCE [LARGE SCALE GENOMIC DNA]</scope>
    <source>
        <strain evidence="4">KCTC 42964</strain>
    </source>
</reference>
<name>A0ABV7L7K5_9PROT</name>
<evidence type="ECO:0000313" key="3">
    <source>
        <dbReference type="EMBL" id="MFC3230579.1"/>
    </source>
</evidence>
<dbReference type="InterPro" id="IPR003313">
    <property type="entry name" value="AraC-bd"/>
</dbReference>
<dbReference type="EMBL" id="JBHRTR010000048">
    <property type="protein sequence ID" value="MFC3230579.1"/>
    <property type="molecule type" value="Genomic_DNA"/>
</dbReference>
<keyword evidence="4" id="KW-1185">Reference proteome</keyword>
<dbReference type="Proteomes" id="UP001595528">
    <property type="component" value="Unassembled WGS sequence"/>
</dbReference>
<sequence>MSQMLPEPAAAGLERSCAGLPGSGSVAMGDWLRAAPAAPGLQRAEARFAGHAFAPHRHDSYAIGTTLQGVQCFSYRGSSTHSLPGQAFVLHPDERHDGRAGTGAGFRYRIL</sequence>
<dbReference type="RefSeq" id="WP_379905878.1">
    <property type="nucleotide sequence ID" value="NZ_JBHRTR010000048.1"/>
</dbReference>
<proteinExistence type="predicted"/>
<comment type="caution">
    <text evidence="3">The sequence shown here is derived from an EMBL/GenBank/DDBJ whole genome shotgun (WGS) entry which is preliminary data.</text>
</comment>